<reference evidence="3" key="1">
    <citation type="submission" date="2020-10" db="EMBL/GenBank/DDBJ databases">
        <title>Chromosome-scale genome assembly of the Allis shad, Alosa alosa.</title>
        <authorList>
            <person name="Margot Z."/>
            <person name="Christophe K."/>
            <person name="Cabau C."/>
            <person name="Louis A."/>
            <person name="Berthelot C."/>
            <person name="Parey E."/>
            <person name="Roest Crollius H."/>
            <person name="Montfort J."/>
            <person name="Robinson-Rechavi M."/>
            <person name="Bucao C."/>
            <person name="Bouchez O."/>
            <person name="Gislard M."/>
            <person name="Lluch J."/>
            <person name="Milhes M."/>
            <person name="Lampietro C."/>
            <person name="Lopez Roques C."/>
            <person name="Donnadieu C."/>
            <person name="Braasch I."/>
            <person name="Desvignes T."/>
            <person name="Postlethwait J."/>
            <person name="Bobe J."/>
            <person name="Guiguen Y."/>
        </authorList>
    </citation>
    <scope>NUCLEOTIDE SEQUENCE</scope>
    <source>
        <strain evidence="3">M-15738</strain>
        <tissue evidence="3">Blood</tissue>
    </source>
</reference>
<evidence type="ECO:0000313" key="4">
    <source>
        <dbReference type="Proteomes" id="UP000823561"/>
    </source>
</evidence>
<dbReference type="CDD" id="cd21950">
    <property type="entry name" value="TD_EMAP4"/>
    <property type="match status" value="1"/>
</dbReference>
<comment type="caution">
    <text evidence="3">The sequence shown here is derived from an EMBL/GenBank/DDBJ whole genome shotgun (WGS) entry which is preliminary data.</text>
</comment>
<accession>A0AAV6FW63</accession>
<feature type="compositionally biased region" description="Low complexity" evidence="2">
    <location>
        <begin position="59"/>
        <end position="72"/>
    </location>
</feature>
<organism evidence="3 4">
    <name type="scientific">Alosa alosa</name>
    <name type="common">allis shad</name>
    <dbReference type="NCBI Taxonomy" id="278164"/>
    <lineage>
        <taxon>Eukaryota</taxon>
        <taxon>Metazoa</taxon>
        <taxon>Chordata</taxon>
        <taxon>Craniata</taxon>
        <taxon>Vertebrata</taxon>
        <taxon>Euteleostomi</taxon>
        <taxon>Actinopterygii</taxon>
        <taxon>Neopterygii</taxon>
        <taxon>Teleostei</taxon>
        <taxon>Clupei</taxon>
        <taxon>Clupeiformes</taxon>
        <taxon>Clupeoidei</taxon>
        <taxon>Clupeidae</taxon>
        <taxon>Alosa</taxon>
    </lineage>
</organism>
<feature type="compositionally biased region" description="Basic and acidic residues" evidence="2">
    <location>
        <begin position="116"/>
        <end position="135"/>
    </location>
</feature>
<keyword evidence="4" id="KW-1185">Reference proteome</keyword>
<feature type="region of interest" description="Disordered" evidence="2">
    <location>
        <begin position="57"/>
        <end position="76"/>
    </location>
</feature>
<keyword evidence="1" id="KW-0175">Coiled coil</keyword>
<evidence type="ECO:0008006" key="5">
    <source>
        <dbReference type="Google" id="ProtNLM"/>
    </source>
</evidence>
<sequence length="198" mass="21032">MDGFAGSLDDSISAASASDVQDRLSSLELRVQQQEDEITVMKAALADVLRRLALSEDSAAAAKKQAATGKGQNPLREAYSMSCIANGGSSVRKTHRDSTAVSVARKETLSSAAKSGTERKRDKPAMEGIKEKEEPPQANDKTPESKGPPPAKRGSSAKRGMERSQSSTWDSGEDSRNKLVKAASTSKLLAKVVKNAEK</sequence>
<feature type="coiled-coil region" evidence="1">
    <location>
        <begin position="17"/>
        <end position="51"/>
    </location>
</feature>
<evidence type="ECO:0000256" key="1">
    <source>
        <dbReference type="SAM" id="Coils"/>
    </source>
</evidence>
<name>A0AAV6FW63_9TELE</name>
<dbReference type="EMBL" id="JADWDJ010000018">
    <property type="protein sequence ID" value="KAG5266724.1"/>
    <property type="molecule type" value="Genomic_DNA"/>
</dbReference>
<evidence type="ECO:0000256" key="2">
    <source>
        <dbReference type="SAM" id="MobiDB-lite"/>
    </source>
</evidence>
<dbReference type="Proteomes" id="UP000823561">
    <property type="component" value="Chromosome 18"/>
</dbReference>
<protein>
    <recommendedName>
        <fullName evidence="5">Echinoderm microtubule-associated protein-like 4</fullName>
    </recommendedName>
</protein>
<feature type="region of interest" description="Disordered" evidence="2">
    <location>
        <begin position="85"/>
        <end position="186"/>
    </location>
</feature>
<proteinExistence type="predicted"/>
<evidence type="ECO:0000313" key="3">
    <source>
        <dbReference type="EMBL" id="KAG5266724.1"/>
    </source>
</evidence>
<dbReference type="AlphaFoldDB" id="A0AAV6FW63"/>
<gene>
    <name evidence="3" type="ORF">AALO_G00235440</name>
</gene>